<feature type="transmembrane region" description="Helical" evidence="1">
    <location>
        <begin position="46"/>
        <end position="62"/>
    </location>
</feature>
<organism evidence="2 3">
    <name type="scientific">Podospora aff. communis PSN243</name>
    <dbReference type="NCBI Taxonomy" id="3040156"/>
    <lineage>
        <taxon>Eukaryota</taxon>
        <taxon>Fungi</taxon>
        <taxon>Dikarya</taxon>
        <taxon>Ascomycota</taxon>
        <taxon>Pezizomycotina</taxon>
        <taxon>Sordariomycetes</taxon>
        <taxon>Sordariomycetidae</taxon>
        <taxon>Sordariales</taxon>
        <taxon>Podosporaceae</taxon>
        <taxon>Podospora</taxon>
    </lineage>
</organism>
<comment type="caution">
    <text evidence="2">The sequence shown here is derived from an EMBL/GenBank/DDBJ whole genome shotgun (WGS) entry which is preliminary data.</text>
</comment>
<keyword evidence="1" id="KW-1133">Transmembrane helix</keyword>
<dbReference type="EMBL" id="MU865934">
    <property type="protein sequence ID" value="KAK4450102.1"/>
    <property type="molecule type" value="Genomic_DNA"/>
</dbReference>
<proteinExistence type="predicted"/>
<gene>
    <name evidence="2" type="ORF">QBC34DRAFT_403792</name>
</gene>
<evidence type="ECO:0008006" key="4">
    <source>
        <dbReference type="Google" id="ProtNLM"/>
    </source>
</evidence>
<protein>
    <recommendedName>
        <fullName evidence="4">Secreted protein</fullName>
    </recommendedName>
</protein>
<accession>A0AAV9GQ65</accession>
<keyword evidence="1" id="KW-0472">Membrane</keyword>
<keyword evidence="1" id="KW-0812">Transmembrane</keyword>
<reference evidence="2" key="2">
    <citation type="submission" date="2023-05" db="EMBL/GenBank/DDBJ databases">
        <authorList>
            <consortium name="Lawrence Berkeley National Laboratory"/>
            <person name="Steindorff A."/>
            <person name="Hensen N."/>
            <person name="Bonometti L."/>
            <person name="Westerberg I."/>
            <person name="Brannstrom I.O."/>
            <person name="Guillou S."/>
            <person name="Cros-Aarteil S."/>
            <person name="Calhoun S."/>
            <person name="Haridas S."/>
            <person name="Kuo A."/>
            <person name="Mondo S."/>
            <person name="Pangilinan J."/>
            <person name="Riley R."/>
            <person name="Labutti K."/>
            <person name="Andreopoulos B."/>
            <person name="Lipzen A."/>
            <person name="Chen C."/>
            <person name="Yanf M."/>
            <person name="Daum C."/>
            <person name="Ng V."/>
            <person name="Clum A."/>
            <person name="Ohm R."/>
            <person name="Martin F."/>
            <person name="Silar P."/>
            <person name="Natvig D."/>
            <person name="Lalanne C."/>
            <person name="Gautier V."/>
            <person name="Ament-Velasquez S.L."/>
            <person name="Kruys A."/>
            <person name="Hutchinson M.I."/>
            <person name="Powell A.J."/>
            <person name="Barry K."/>
            <person name="Miller A.N."/>
            <person name="Grigoriev I.V."/>
            <person name="Debuchy R."/>
            <person name="Gladieux P."/>
            <person name="Thoren M.H."/>
            <person name="Johannesson H."/>
        </authorList>
    </citation>
    <scope>NUCLEOTIDE SEQUENCE</scope>
    <source>
        <strain evidence="2">PSN243</strain>
    </source>
</reference>
<keyword evidence="3" id="KW-1185">Reference proteome</keyword>
<sequence>MISGRIPLCALLTLYFLLARMCYVPNFVIASGAPFLTAQQRTARLYWVLFACLVCLIVSVSQQKGVLLRKRSAGVHRDLTSQRTNVLPTRSGRTLAAPKAWGGQRRKGFCPRVFPLTRP</sequence>
<reference evidence="2" key="1">
    <citation type="journal article" date="2023" name="Mol. Phylogenet. Evol.">
        <title>Genome-scale phylogeny and comparative genomics of the fungal order Sordariales.</title>
        <authorList>
            <person name="Hensen N."/>
            <person name="Bonometti L."/>
            <person name="Westerberg I."/>
            <person name="Brannstrom I.O."/>
            <person name="Guillou S."/>
            <person name="Cros-Aarteil S."/>
            <person name="Calhoun S."/>
            <person name="Haridas S."/>
            <person name="Kuo A."/>
            <person name="Mondo S."/>
            <person name="Pangilinan J."/>
            <person name="Riley R."/>
            <person name="LaButti K."/>
            <person name="Andreopoulos B."/>
            <person name="Lipzen A."/>
            <person name="Chen C."/>
            <person name="Yan M."/>
            <person name="Daum C."/>
            <person name="Ng V."/>
            <person name="Clum A."/>
            <person name="Steindorff A."/>
            <person name="Ohm R.A."/>
            <person name="Martin F."/>
            <person name="Silar P."/>
            <person name="Natvig D.O."/>
            <person name="Lalanne C."/>
            <person name="Gautier V."/>
            <person name="Ament-Velasquez S.L."/>
            <person name="Kruys A."/>
            <person name="Hutchinson M.I."/>
            <person name="Powell A.J."/>
            <person name="Barry K."/>
            <person name="Miller A.N."/>
            <person name="Grigoriev I.V."/>
            <person name="Debuchy R."/>
            <person name="Gladieux P."/>
            <person name="Hiltunen Thoren M."/>
            <person name="Johannesson H."/>
        </authorList>
    </citation>
    <scope>NUCLEOTIDE SEQUENCE</scope>
    <source>
        <strain evidence="2">PSN243</strain>
    </source>
</reference>
<evidence type="ECO:0000313" key="3">
    <source>
        <dbReference type="Proteomes" id="UP001321760"/>
    </source>
</evidence>
<dbReference type="AlphaFoldDB" id="A0AAV9GQ65"/>
<name>A0AAV9GQ65_9PEZI</name>
<dbReference type="Proteomes" id="UP001321760">
    <property type="component" value="Unassembled WGS sequence"/>
</dbReference>
<evidence type="ECO:0000313" key="2">
    <source>
        <dbReference type="EMBL" id="KAK4450102.1"/>
    </source>
</evidence>
<evidence type="ECO:0000256" key="1">
    <source>
        <dbReference type="SAM" id="Phobius"/>
    </source>
</evidence>